<comment type="subunit">
    <text evidence="7">Homodimer.</text>
</comment>
<keyword evidence="2 7" id="KW-0547">Nucleotide-binding</keyword>
<dbReference type="Proteomes" id="UP000034090">
    <property type="component" value="Unassembled WGS sequence"/>
</dbReference>
<evidence type="ECO:0000256" key="5">
    <source>
        <dbReference type="ARBA" id="ARBA00023146"/>
    </source>
</evidence>
<dbReference type="PATRIC" id="fig|1618578.3.peg.390"/>
<dbReference type="AlphaFoldDB" id="A0A0G1FPG7"/>
<feature type="binding site" evidence="8">
    <location>
        <position position="261"/>
    </location>
    <ligand>
        <name>L-histidine</name>
        <dbReference type="ChEBI" id="CHEBI:57595"/>
    </ligand>
</feature>
<dbReference type="PANTHER" id="PTHR11476">
    <property type="entry name" value="HISTIDYL-TRNA SYNTHETASE"/>
    <property type="match status" value="1"/>
</dbReference>
<keyword evidence="7" id="KW-0963">Cytoplasm</keyword>
<gene>
    <name evidence="7" type="primary">hisS</name>
    <name evidence="10" type="ORF">UV74_C0013G0048</name>
</gene>
<evidence type="ECO:0000256" key="4">
    <source>
        <dbReference type="ARBA" id="ARBA00022917"/>
    </source>
</evidence>
<feature type="binding site" evidence="8">
    <location>
        <begin position="78"/>
        <end position="80"/>
    </location>
    <ligand>
        <name>L-histidine</name>
        <dbReference type="ChEBI" id="CHEBI:57595"/>
    </ligand>
</feature>
<keyword evidence="7" id="KW-0436">Ligase</keyword>
<dbReference type="CDD" id="cd00773">
    <property type="entry name" value="HisRS-like_core"/>
    <property type="match status" value="1"/>
</dbReference>
<dbReference type="GO" id="GO:0004821">
    <property type="term" value="F:histidine-tRNA ligase activity"/>
    <property type="evidence" value="ECO:0007669"/>
    <property type="project" value="UniProtKB-UniRule"/>
</dbReference>
<evidence type="ECO:0000259" key="9">
    <source>
        <dbReference type="PROSITE" id="PS50862"/>
    </source>
</evidence>
<feature type="domain" description="Aminoacyl-transfer RNA synthetases class-II family profile" evidence="9">
    <location>
        <begin position="1"/>
        <end position="317"/>
    </location>
</feature>
<dbReference type="EMBL" id="LCFQ01000013">
    <property type="protein sequence ID" value="KKS96926.1"/>
    <property type="molecule type" value="Genomic_DNA"/>
</dbReference>
<dbReference type="InterPro" id="IPR004154">
    <property type="entry name" value="Anticodon-bd"/>
</dbReference>
<dbReference type="Gene3D" id="3.40.50.800">
    <property type="entry name" value="Anticodon-binding domain"/>
    <property type="match status" value="1"/>
</dbReference>
<comment type="catalytic activity">
    <reaction evidence="6 7">
        <text>tRNA(His) + L-histidine + ATP = L-histidyl-tRNA(His) + AMP + diphosphate + H(+)</text>
        <dbReference type="Rhea" id="RHEA:17313"/>
        <dbReference type="Rhea" id="RHEA-COMP:9665"/>
        <dbReference type="Rhea" id="RHEA-COMP:9689"/>
        <dbReference type="ChEBI" id="CHEBI:15378"/>
        <dbReference type="ChEBI" id="CHEBI:30616"/>
        <dbReference type="ChEBI" id="CHEBI:33019"/>
        <dbReference type="ChEBI" id="CHEBI:57595"/>
        <dbReference type="ChEBI" id="CHEBI:78442"/>
        <dbReference type="ChEBI" id="CHEBI:78527"/>
        <dbReference type="ChEBI" id="CHEBI:456215"/>
        <dbReference type="EC" id="6.1.1.21"/>
    </reaction>
</comment>
<protein>
    <recommendedName>
        <fullName evidence="7">Histidine--tRNA ligase</fullName>
        <ecNumber evidence="7">6.1.1.21</ecNumber>
    </recommendedName>
    <alternativeName>
        <fullName evidence="7">Histidyl-tRNA synthetase</fullName>
        <shortName evidence="7">HisRS</shortName>
    </alternativeName>
</protein>
<dbReference type="InterPro" id="IPR045864">
    <property type="entry name" value="aa-tRNA-synth_II/BPL/LPL"/>
</dbReference>
<feature type="binding site" evidence="8">
    <location>
        <position position="122"/>
    </location>
    <ligand>
        <name>L-histidine</name>
        <dbReference type="ChEBI" id="CHEBI:57595"/>
    </ligand>
</feature>
<dbReference type="InterPro" id="IPR004516">
    <property type="entry name" value="HisRS/HisZ"/>
</dbReference>
<comment type="subcellular location">
    <subcellularLocation>
        <location evidence="7">Cytoplasm</location>
    </subcellularLocation>
</comment>
<dbReference type="Pfam" id="PF13393">
    <property type="entry name" value="tRNA-synt_His"/>
    <property type="match status" value="1"/>
</dbReference>
<dbReference type="InterPro" id="IPR015807">
    <property type="entry name" value="His-tRNA-ligase"/>
</dbReference>
<dbReference type="SUPFAM" id="SSF55681">
    <property type="entry name" value="Class II aaRS and biotin synthetases"/>
    <property type="match status" value="1"/>
</dbReference>
<organism evidence="10 11">
    <name type="scientific">Candidatus Woesebacteria bacterium GW2011_GWB1_43_14</name>
    <dbReference type="NCBI Taxonomy" id="1618578"/>
    <lineage>
        <taxon>Bacteria</taxon>
        <taxon>Candidatus Woeseibacteriota</taxon>
    </lineage>
</organism>
<dbReference type="SUPFAM" id="SSF52954">
    <property type="entry name" value="Class II aaRS ABD-related"/>
    <property type="match status" value="1"/>
</dbReference>
<evidence type="ECO:0000256" key="1">
    <source>
        <dbReference type="ARBA" id="ARBA00008226"/>
    </source>
</evidence>
<dbReference type="NCBIfam" id="TIGR00442">
    <property type="entry name" value="hisS"/>
    <property type="match status" value="1"/>
</dbReference>
<keyword evidence="5 7" id="KW-0030">Aminoacyl-tRNA synthetase</keyword>
<evidence type="ECO:0000313" key="10">
    <source>
        <dbReference type="EMBL" id="KKS96926.1"/>
    </source>
</evidence>
<evidence type="ECO:0000256" key="6">
    <source>
        <dbReference type="ARBA" id="ARBA00047639"/>
    </source>
</evidence>
<evidence type="ECO:0000256" key="2">
    <source>
        <dbReference type="ARBA" id="ARBA00022741"/>
    </source>
</evidence>
<feature type="binding site" evidence="8">
    <location>
        <begin position="265"/>
        <end position="266"/>
    </location>
    <ligand>
        <name>L-histidine</name>
        <dbReference type="ChEBI" id="CHEBI:57595"/>
    </ligand>
</feature>
<dbReference type="GO" id="GO:0005737">
    <property type="term" value="C:cytoplasm"/>
    <property type="evidence" value="ECO:0007669"/>
    <property type="project" value="UniProtKB-SubCell"/>
</dbReference>
<dbReference type="InterPro" id="IPR006195">
    <property type="entry name" value="aa-tRNA-synth_II"/>
</dbReference>
<dbReference type="Gene3D" id="3.30.930.10">
    <property type="entry name" value="Bira Bifunctional Protein, Domain 2"/>
    <property type="match status" value="1"/>
</dbReference>
<dbReference type="PANTHER" id="PTHR11476:SF7">
    <property type="entry name" value="HISTIDINE--TRNA LIGASE"/>
    <property type="match status" value="1"/>
</dbReference>
<name>A0A0G1FPG7_9BACT</name>
<comment type="similarity">
    <text evidence="1 7">Belongs to the class-II aminoacyl-tRNA synthetase family.</text>
</comment>
<feature type="binding site" evidence="8">
    <location>
        <position position="108"/>
    </location>
    <ligand>
        <name>L-histidine</name>
        <dbReference type="ChEBI" id="CHEBI:57595"/>
    </ligand>
</feature>
<keyword evidence="3 7" id="KW-0067">ATP-binding</keyword>
<dbReference type="PIRSF" id="PIRSF001549">
    <property type="entry name" value="His-tRNA_synth"/>
    <property type="match status" value="1"/>
</dbReference>
<dbReference type="GO" id="GO:0005524">
    <property type="term" value="F:ATP binding"/>
    <property type="evidence" value="ECO:0007669"/>
    <property type="project" value="UniProtKB-UniRule"/>
</dbReference>
<dbReference type="InterPro" id="IPR041715">
    <property type="entry name" value="HisRS-like_core"/>
</dbReference>
<dbReference type="PROSITE" id="PS50862">
    <property type="entry name" value="AA_TRNA_LIGASE_II"/>
    <property type="match status" value="1"/>
</dbReference>
<evidence type="ECO:0000256" key="7">
    <source>
        <dbReference type="HAMAP-Rule" id="MF_00127"/>
    </source>
</evidence>
<comment type="caution">
    <text evidence="10">The sequence shown here is derived from an EMBL/GenBank/DDBJ whole genome shotgun (WGS) entry which is preliminary data.</text>
</comment>
<dbReference type="STRING" id="1618578.UV74_C0013G0048"/>
<evidence type="ECO:0000313" key="11">
    <source>
        <dbReference type="Proteomes" id="UP000034090"/>
    </source>
</evidence>
<reference evidence="10 11" key="1">
    <citation type="journal article" date="2015" name="Nature">
        <title>rRNA introns, odd ribosomes, and small enigmatic genomes across a large radiation of phyla.</title>
        <authorList>
            <person name="Brown C.T."/>
            <person name="Hug L.A."/>
            <person name="Thomas B.C."/>
            <person name="Sharon I."/>
            <person name="Castelle C.J."/>
            <person name="Singh A."/>
            <person name="Wilkins M.J."/>
            <person name="Williams K.H."/>
            <person name="Banfield J.F."/>
        </authorList>
    </citation>
    <scope>NUCLEOTIDE SEQUENCE [LARGE SCALE GENOMIC DNA]</scope>
</reference>
<dbReference type="GO" id="GO:0006427">
    <property type="term" value="P:histidyl-tRNA aminoacylation"/>
    <property type="evidence" value="ECO:0007669"/>
    <property type="project" value="UniProtKB-UniRule"/>
</dbReference>
<evidence type="ECO:0000256" key="8">
    <source>
        <dbReference type="PIRSR" id="PIRSR001549-1"/>
    </source>
</evidence>
<feature type="binding site" evidence="8">
    <location>
        <position position="126"/>
    </location>
    <ligand>
        <name>L-histidine</name>
        <dbReference type="ChEBI" id="CHEBI:57595"/>
    </ligand>
</feature>
<dbReference type="InterPro" id="IPR036621">
    <property type="entry name" value="Anticodon-bd_dom_sf"/>
</dbReference>
<dbReference type="EC" id="6.1.1.21" evidence="7"/>
<evidence type="ECO:0000256" key="3">
    <source>
        <dbReference type="ARBA" id="ARBA00022840"/>
    </source>
</evidence>
<sequence length="420" mass="47226">MKSASNFKGTRDYSGTEVRLRDFVISEIRSVFESFGFEPLETPVLELKSTLTGKYGEEAENLLFYLDRPFNKGGLRYDHTVPLARFAASKWNELPKPYKRYSLGPVFRGENPQAGRLRQFVQCDFDTLGSTSPLVDAEIAAITNNVLNNLGLAGKFEIQVNDRCFLDAALNEIGFKDKKEKDKALRAWDKIEKIGTKEATKSLGKEFQKITAEMISGTEVSDLFTSKNSKESLQKITDLLDLINDMGVPDKNIRFNPLLARGLSYYTGPIFETVVKDSEIGSISGGGRYDKLISDLGGPDVPASGSSFGVERLLFVLEKLEIRPKFEYSQRILVTIFGEEFMKDSVKTADYLREKGLIVELYSDYSDNISKQLKYANKKKFDYAVIIGEEEKANGKITAKNLKSSEQQQLAIEDFSKLLK</sequence>
<proteinExistence type="inferred from homology"/>
<accession>A0A0G1FPG7</accession>
<dbReference type="Pfam" id="PF03129">
    <property type="entry name" value="HGTP_anticodon"/>
    <property type="match status" value="1"/>
</dbReference>
<dbReference type="HAMAP" id="MF_00127">
    <property type="entry name" value="His_tRNA_synth"/>
    <property type="match status" value="1"/>
</dbReference>
<keyword evidence="4 7" id="KW-0648">Protein biosynthesis</keyword>